<dbReference type="PANTHER" id="PTHR11102">
    <property type="entry name" value="SEL-1-LIKE PROTEIN"/>
    <property type="match status" value="1"/>
</dbReference>
<protein>
    <recommendedName>
        <fullName evidence="5">Exopolysaccharide biosynthesis protein</fullName>
    </recommendedName>
</protein>
<dbReference type="AlphaFoldDB" id="A0A1W6N0L7"/>
<dbReference type="Proteomes" id="UP000193978">
    <property type="component" value="Chromosome"/>
</dbReference>
<dbReference type="PANTHER" id="PTHR11102:SF160">
    <property type="entry name" value="ERAD-ASSOCIATED E3 UBIQUITIN-PROTEIN LIGASE COMPONENT HRD3"/>
    <property type="match status" value="1"/>
</dbReference>
<evidence type="ECO:0000313" key="4">
    <source>
        <dbReference type="Proteomes" id="UP000193978"/>
    </source>
</evidence>
<organism evidence="3 4">
    <name type="scientific">Methylocystis bryophila</name>
    <dbReference type="NCBI Taxonomy" id="655015"/>
    <lineage>
        <taxon>Bacteria</taxon>
        <taxon>Pseudomonadati</taxon>
        <taxon>Pseudomonadota</taxon>
        <taxon>Alphaproteobacteria</taxon>
        <taxon>Hyphomicrobiales</taxon>
        <taxon>Methylocystaceae</taxon>
        <taxon>Methylocystis</taxon>
    </lineage>
</organism>
<feature type="compositionally biased region" description="Low complexity" evidence="1">
    <location>
        <begin position="25"/>
        <end position="34"/>
    </location>
</feature>
<feature type="chain" id="PRO_5010863616" description="Exopolysaccharide biosynthesis protein" evidence="2">
    <location>
        <begin position="18"/>
        <end position="265"/>
    </location>
</feature>
<name>A0A1W6N0L7_9HYPH</name>
<evidence type="ECO:0000313" key="3">
    <source>
        <dbReference type="EMBL" id="ARN83349.1"/>
    </source>
</evidence>
<dbReference type="SUPFAM" id="SSF81901">
    <property type="entry name" value="HCP-like"/>
    <property type="match status" value="1"/>
</dbReference>
<gene>
    <name evidence="3" type="ORF">B1812_03835</name>
</gene>
<dbReference type="Gene3D" id="1.25.40.10">
    <property type="entry name" value="Tetratricopeptide repeat domain"/>
    <property type="match status" value="2"/>
</dbReference>
<sequence>MLGFAALLAVFSAPAPALDSAEPLAKVSSAADSAKSQRDARAATREVSESSRDANVSIESLRHAADGGEPLAAWRLARMYADGDGVARDDRKAFDYFSKIVDRFANDDPSPGERFMVSNAFIALGAYLRDGAPDAGIGADPERAIDLFRYAATFFRSADAQYSLGRMYLDGVGVKKDARQAMSWLGLAARKGHTGAQALMGQVMFEGSAERPRGLMYLSLARAAAGDHPADKWIVEMHQKALASASEADRKAADGMVESYLKRRD</sequence>
<evidence type="ECO:0008006" key="5">
    <source>
        <dbReference type="Google" id="ProtNLM"/>
    </source>
</evidence>
<dbReference type="InterPro" id="IPR011990">
    <property type="entry name" value="TPR-like_helical_dom_sf"/>
</dbReference>
<proteinExistence type="predicted"/>
<dbReference type="EMBL" id="CP019948">
    <property type="protein sequence ID" value="ARN83349.1"/>
    <property type="molecule type" value="Genomic_DNA"/>
</dbReference>
<feature type="signal peptide" evidence="2">
    <location>
        <begin position="1"/>
        <end position="17"/>
    </location>
</feature>
<evidence type="ECO:0000256" key="2">
    <source>
        <dbReference type="SAM" id="SignalP"/>
    </source>
</evidence>
<evidence type="ECO:0000256" key="1">
    <source>
        <dbReference type="SAM" id="MobiDB-lite"/>
    </source>
</evidence>
<feature type="region of interest" description="Disordered" evidence="1">
    <location>
        <begin position="19"/>
        <end position="51"/>
    </location>
</feature>
<feature type="compositionally biased region" description="Basic and acidic residues" evidence="1">
    <location>
        <begin position="35"/>
        <end position="51"/>
    </location>
</feature>
<keyword evidence="2" id="KW-0732">Signal</keyword>
<dbReference type="Pfam" id="PF08238">
    <property type="entry name" value="Sel1"/>
    <property type="match status" value="3"/>
</dbReference>
<dbReference type="KEGG" id="mbry:B1812_03835"/>
<keyword evidence="4" id="KW-1185">Reference proteome</keyword>
<dbReference type="InterPro" id="IPR006597">
    <property type="entry name" value="Sel1-like"/>
</dbReference>
<dbReference type="STRING" id="655015.B1812_03835"/>
<dbReference type="SMART" id="SM00671">
    <property type="entry name" value="SEL1"/>
    <property type="match status" value="3"/>
</dbReference>
<accession>A0A1W6N0L7</accession>
<reference evidence="3 4" key="1">
    <citation type="submission" date="2017-02" db="EMBL/GenBank/DDBJ databases">
        <authorList>
            <person name="Peterson S.W."/>
        </authorList>
    </citation>
    <scope>NUCLEOTIDE SEQUENCE [LARGE SCALE GENOMIC DNA]</scope>
    <source>
        <strain evidence="3 4">S285</strain>
    </source>
</reference>
<dbReference type="InterPro" id="IPR050767">
    <property type="entry name" value="Sel1_AlgK"/>
</dbReference>